<evidence type="ECO:0000259" key="10">
    <source>
        <dbReference type="PROSITE" id="PS51192"/>
    </source>
</evidence>
<comment type="domain">
    <text evidence="7">The Q motif is unique to and characteristic of the DEAD box family of RNA helicases and controls ATP binding and hydrolysis.</text>
</comment>
<dbReference type="InterPro" id="IPR011545">
    <property type="entry name" value="DEAD/DEAH_box_helicase_dom"/>
</dbReference>
<keyword evidence="2 7" id="KW-0378">Hydrolase</keyword>
<feature type="compositionally biased region" description="Acidic residues" evidence="9">
    <location>
        <begin position="678"/>
        <end position="691"/>
    </location>
</feature>
<dbReference type="AlphaFoldDB" id="A0AAV1ZMG8"/>
<dbReference type="InterPro" id="IPR000629">
    <property type="entry name" value="RNA-helicase_DEAD-box_CS"/>
</dbReference>
<dbReference type="Gene3D" id="3.40.50.300">
    <property type="entry name" value="P-loop containing nucleotide triphosphate hydrolases"/>
    <property type="match status" value="2"/>
</dbReference>
<evidence type="ECO:0000256" key="7">
    <source>
        <dbReference type="RuleBase" id="RU365068"/>
    </source>
</evidence>
<evidence type="ECO:0000256" key="9">
    <source>
        <dbReference type="SAM" id="MobiDB-lite"/>
    </source>
</evidence>
<dbReference type="PROSITE" id="PS00039">
    <property type="entry name" value="DEAD_ATP_HELICASE"/>
    <property type="match status" value="1"/>
</dbReference>
<dbReference type="GO" id="GO:0003724">
    <property type="term" value="F:RNA helicase activity"/>
    <property type="evidence" value="ECO:0007669"/>
    <property type="project" value="UniProtKB-EC"/>
</dbReference>
<dbReference type="Proteomes" id="UP001497382">
    <property type="component" value="Unassembled WGS sequence"/>
</dbReference>
<evidence type="ECO:0000256" key="4">
    <source>
        <dbReference type="ARBA" id="ARBA00022840"/>
    </source>
</evidence>
<dbReference type="SUPFAM" id="SSF52540">
    <property type="entry name" value="P-loop containing nucleoside triphosphate hydrolases"/>
    <property type="match status" value="1"/>
</dbReference>
<dbReference type="CDD" id="cd17941">
    <property type="entry name" value="DEADc_DDX10"/>
    <property type="match status" value="1"/>
</dbReference>
<dbReference type="Pfam" id="PF13959">
    <property type="entry name" value="CTE_SPB4"/>
    <property type="match status" value="1"/>
</dbReference>
<dbReference type="InterPro" id="IPR014001">
    <property type="entry name" value="Helicase_ATP-bd"/>
</dbReference>
<evidence type="ECO:0000256" key="2">
    <source>
        <dbReference type="ARBA" id="ARBA00022801"/>
    </source>
</evidence>
<dbReference type="PROSITE" id="PS51194">
    <property type="entry name" value="HELICASE_CTER"/>
    <property type="match status" value="1"/>
</dbReference>
<dbReference type="EMBL" id="CAXIEN010000054">
    <property type="protein sequence ID" value="CAL1271460.1"/>
    <property type="molecule type" value="Genomic_DNA"/>
</dbReference>
<dbReference type="InterPro" id="IPR001650">
    <property type="entry name" value="Helicase_C-like"/>
</dbReference>
<dbReference type="SMART" id="SM01178">
    <property type="entry name" value="DUF4217"/>
    <property type="match status" value="1"/>
</dbReference>
<feature type="compositionally biased region" description="Acidic residues" evidence="9">
    <location>
        <begin position="700"/>
        <end position="709"/>
    </location>
</feature>
<dbReference type="InterPro" id="IPR027417">
    <property type="entry name" value="P-loop_NTPase"/>
</dbReference>
<dbReference type="PROSITE" id="PS51192">
    <property type="entry name" value="HELICASE_ATP_BIND_1"/>
    <property type="match status" value="1"/>
</dbReference>
<dbReference type="InterPro" id="IPR025313">
    <property type="entry name" value="SPB4-like_CTE"/>
</dbReference>
<feature type="compositionally biased region" description="Acidic residues" evidence="9">
    <location>
        <begin position="743"/>
        <end position="755"/>
    </location>
</feature>
<comment type="caution">
    <text evidence="13">The sequence shown here is derived from an EMBL/GenBank/DDBJ whole genome shotgun (WGS) entry which is preliminary data.</text>
</comment>
<evidence type="ECO:0000256" key="3">
    <source>
        <dbReference type="ARBA" id="ARBA00022806"/>
    </source>
</evidence>
<feature type="compositionally biased region" description="Basic and acidic residues" evidence="9">
    <location>
        <begin position="770"/>
        <end position="791"/>
    </location>
</feature>
<evidence type="ECO:0000259" key="12">
    <source>
        <dbReference type="PROSITE" id="PS51195"/>
    </source>
</evidence>
<dbReference type="GO" id="GO:0005524">
    <property type="term" value="F:ATP binding"/>
    <property type="evidence" value="ECO:0007669"/>
    <property type="project" value="UniProtKB-UniRule"/>
</dbReference>
<feature type="domain" description="DEAD-box RNA helicase Q" evidence="12">
    <location>
        <begin position="56"/>
        <end position="84"/>
    </location>
</feature>
<feature type="domain" description="Helicase C-terminal" evidence="11">
    <location>
        <begin position="274"/>
        <end position="439"/>
    </location>
</feature>
<keyword evidence="14" id="KW-1185">Reference proteome</keyword>
<dbReference type="PROSITE" id="PS51195">
    <property type="entry name" value="Q_MOTIF"/>
    <property type="match status" value="1"/>
</dbReference>
<dbReference type="SMART" id="SM00487">
    <property type="entry name" value="DEXDc"/>
    <property type="match status" value="1"/>
</dbReference>
<dbReference type="GO" id="GO:0003723">
    <property type="term" value="F:RNA binding"/>
    <property type="evidence" value="ECO:0007669"/>
    <property type="project" value="UniProtKB-UniRule"/>
</dbReference>
<keyword evidence="8" id="KW-0175">Coiled coil</keyword>
<feature type="short sequence motif" description="Q motif" evidence="6">
    <location>
        <begin position="56"/>
        <end position="84"/>
    </location>
</feature>
<comment type="catalytic activity">
    <reaction evidence="7">
        <text>ATP + H2O = ADP + phosphate + H(+)</text>
        <dbReference type="Rhea" id="RHEA:13065"/>
        <dbReference type="ChEBI" id="CHEBI:15377"/>
        <dbReference type="ChEBI" id="CHEBI:15378"/>
        <dbReference type="ChEBI" id="CHEBI:30616"/>
        <dbReference type="ChEBI" id="CHEBI:43474"/>
        <dbReference type="ChEBI" id="CHEBI:456216"/>
        <dbReference type="EC" id="3.6.4.13"/>
    </reaction>
</comment>
<evidence type="ECO:0000313" key="14">
    <source>
        <dbReference type="Proteomes" id="UP001497382"/>
    </source>
</evidence>
<dbReference type="CDD" id="cd18787">
    <property type="entry name" value="SF2_C_DEAD"/>
    <property type="match status" value="1"/>
</dbReference>
<accession>A0AAV1ZMG8</accession>
<dbReference type="EC" id="3.6.4.13" evidence="7"/>
<feature type="region of interest" description="Disordered" evidence="9">
    <location>
        <begin position="662"/>
        <end position="807"/>
    </location>
</feature>
<keyword evidence="4 7" id="KW-0067">ATP-binding</keyword>
<evidence type="ECO:0000256" key="8">
    <source>
        <dbReference type="SAM" id="Coils"/>
    </source>
</evidence>
<organism evidence="13 14">
    <name type="scientific">Larinioides sclopetarius</name>
    <dbReference type="NCBI Taxonomy" id="280406"/>
    <lineage>
        <taxon>Eukaryota</taxon>
        <taxon>Metazoa</taxon>
        <taxon>Ecdysozoa</taxon>
        <taxon>Arthropoda</taxon>
        <taxon>Chelicerata</taxon>
        <taxon>Arachnida</taxon>
        <taxon>Araneae</taxon>
        <taxon>Araneomorphae</taxon>
        <taxon>Entelegynae</taxon>
        <taxon>Araneoidea</taxon>
        <taxon>Araneidae</taxon>
        <taxon>Larinioides</taxon>
    </lineage>
</organism>
<feature type="domain" description="Helicase ATP-binding" evidence="10">
    <location>
        <begin position="87"/>
        <end position="261"/>
    </location>
</feature>
<comment type="function">
    <text evidence="7">RNA helicase.</text>
</comment>
<evidence type="ECO:0000256" key="6">
    <source>
        <dbReference type="PROSITE-ProRule" id="PRU00552"/>
    </source>
</evidence>
<keyword evidence="1 7" id="KW-0547">Nucleotide-binding</keyword>
<dbReference type="Pfam" id="PF00271">
    <property type="entry name" value="Helicase_C"/>
    <property type="match status" value="1"/>
</dbReference>
<keyword evidence="5 7" id="KW-0694">RNA-binding</keyword>
<dbReference type="GO" id="GO:0016787">
    <property type="term" value="F:hydrolase activity"/>
    <property type="evidence" value="ECO:0007669"/>
    <property type="project" value="UniProtKB-KW"/>
</dbReference>
<dbReference type="SMART" id="SM00490">
    <property type="entry name" value="HELICc"/>
    <property type="match status" value="1"/>
</dbReference>
<gene>
    <name evidence="13" type="ORF">LARSCL_LOCUS5830</name>
</gene>
<evidence type="ECO:0000256" key="5">
    <source>
        <dbReference type="ARBA" id="ARBA00022884"/>
    </source>
</evidence>
<dbReference type="PANTHER" id="PTHR24031">
    <property type="entry name" value="RNA HELICASE"/>
    <property type="match status" value="1"/>
</dbReference>
<dbReference type="InterPro" id="IPR014014">
    <property type="entry name" value="RNA_helicase_DEAD_Q_motif"/>
</dbReference>
<evidence type="ECO:0000259" key="11">
    <source>
        <dbReference type="PROSITE" id="PS51194"/>
    </source>
</evidence>
<evidence type="ECO:0000313" key="13">
    <source>
        <dbReference type="EMBL" id="CAL1271460.1"/>
    </source>
</evidence>
<keyword evidence="3 7" id="KW-0347">Helicase</keyword>
<feature type="coiled-coil region" evidence="8">
    <location>
        <begin position="19"/>
        <end position="53"/>
    </location>
</feature>
<evidence type="ECO:0000256" key="1">
    <source>
        <dbReference type="ARBA" id="ARBA00022741"/>
    </source>
</evidence>
<dbReference type="Pfam" id="PF00270">
    <property type="entry name" value="DEAD"/>
    <property type="match status" value="1"/>
</dbReference>
<comment type="similarity">
    <text evidence="7">Belongs to the DEAD box helicase family.</text>
</comment>
<sequence>MGSIKKRFRKKFDKKFIGKNQKVKLYKEQKSKIDQFKNEVASLTNQYEQFDSLSTEKFEDFPLSERTKKGLRDSNYVIPTEIQKESVGLALKGHDILGAAKTGSGKTLAFLLPVLEKLYCLGWSMLDGLGALIITPTRELAYQIFEVLKKVGVYHSFSAALVIGGKDLQRERKALDKCNILICTPGRLLQHMDENPNFETLNLKILVLDEADRILDLGFQKTVNAILENLPPERQTLLFSATQTKSVKDLARLSLKNPVYVSVHEHAKHITPEGLQQSYVICDAQDKMNMIWSFIKTHKKQKILVFMASCKQVKYTYESFCRLRPGVSIMALYGSLHQLRRMEIYDEFCKKNHVVMFATDIAARGLDFPNVNWVVQLDCPEDVNTYIHRAGRTARYEKNGEALLVLLPSEAKSMVQQLHSRKIPIEELQINPKKLQSIQRKLELLCGRDEMLKDTGQRAFKAYLKNIFLMKDKTVFDVSAIDFNLYAQSLGLTTAPRIRFLEKHLKNLAQKEEKAKESNRISSAVKDNEAFVNESDDEDDLCFVDEEDNPFVVDDKAGKFEENEPKASKKPLTKYALAKKMLKKGVFPNTVFKFDDDGKPIQTICGTVVPIAPSDPHEKIGEGFCLESFNSELSNEYAVDKGHYKERIIKPKHRKQRLALKKKRLEARPEGAPAVLDGAEDGDDESEDDIDPNNMSDSQSEIDDEESRDFEDAGNSSEEFSRKDAEESDDEHSEAVDAAENSSEGEESESEESESEMQIRKKRKRNSNVTERETKKQRKAEDYRKPVKEERSIEDDEQLALHFLSTT</sequence>
<protein>
    <recommendedName>
        <fullName evidence="7">ATP-dependent RNA helicase</fullName>
        <ecNumber evidence="7">3.6.4.13</ecNumber>
    </recommendedName>
</protein>
<reference evidence="13 14" key="1">
    <citation type="submission" date="2024-04" db="EMBL/GenBank/DDBJ databases">
        <authorList>
            <person name="Rising A."/>
            <person name="Reimegard J."/>
            <person name="Sonavane S."/>
            <person name="Akerstrom W."/>
            <person name="Nylinder S."/>
            <person name="Hedman E."/>
            <person name="Kallberg Y."/>
        </authorList>
    </citation>
    <scope>NUCLEOTIDE SEQUENCE [LARGE SCALE GENOMIC DNA]</scope>
</reference>
<proteinExistence type="inferred from homology"/>
<name>A0AAV1ZMG8_9ARAC</name>